<dbReference type="PANTHER" id="PTHR10687">
    <property type="entry name" value="SECRETORY CARRIER-ASSOCIATED MEMBRANE PROTEIN SCAMP"/>
    <property type="match status" value="1"/>
</dbReference>
<feature type="compositionally biased region" description="Polar residues" evidence="6">
    <location>
        <begin position="13"/>
        <end position="30"/>
    </location>
</feature>
<keyword evidence="8" id="KW-1185">Reference proteome</keyword>
<evidence type="ECO:0000256" key="2">
    <source>
        <dbReference type="ARBA" id="ARBA00022692"/>
    </source>
</evidence>
<dbReference type="GeneID" id="105436756"/>
<keyword evidence="3 5" id="KW-1133">Transmembrane helix</keyword>
<dbReference type="OMA" id="IYFFQTI"/>
<reference evidence="8" key="1">
    <citation type="submission" date="2015-02" db="EMBL/GenBank/DDBJ databases">
        <title>Genome sequencing for Strongylocentrotus purpuratus.</title>
        <authorList>
            <person name="Murali S."/>
            <person name="Liu Y."/>
            <person name="Vee V."/>
            <person name="English A."/>
            <person name="Wang M."/>
            <person name="Skinner E."/>
            <person name="Han Y."/>
            <person name="Muzny D.M."/>
            <person name="Worley K.C."/>
            <person name="Gibbs R.A."/>
        </authorList>
    </citation>
    <scope>NUCLEOTIDE SEQUENCE</scope>
</reference>
<dbReference type="InterPro" id="IPR007273">
    <property type="entry name" value="SCAMP"/>
</dbReference>
<dbReference type="PANTHER" id="PTHR10687:SF2">
    <property type="entry name" value="SECRETORY CARRIER-ASSOCIATED MEMBRANE PROTEIN"/>
    <property type="match status" value="1"/>
</dbReference>
<dbReference type="OrthoDB" id="242866at2759"/>
<evidence type="ECO:0000256" key="6">
    <source>
        <dbReference type="SAM" id="MobiDB-lite"/>
    </source>
</evidence>
<feature type="transmembrane region" description="Helical" evidence="5">
    <location>
        <begin position="191"/>
        <end position="215"/>
    </location>
</feature>
<dbReference type="EnsemblMetazoa" id="XM_030976967">
    <property type="protein sequence ID" value="XP_030832827"/>
    <property type="gene ID" value="LOC105436756"/>
</dbReference>
<evidence type="ECO:0000313" key="7">
    <source>
        <dbReference type="EnsemblMetazoa" id="XP_030832827"/>
    </source>
</evidence>
<protein>
    <recommendedName>
        <fullName evidence="5">Secretory carrier-associated membrane protein</fullName>
        <shortName evidence="5">Secretory carrier membrane protein</shortName>
    </recommendedName>
</protein>
<feature type="transmembrane region" description="Helical" evidence="5">
    <location>
        <begin position="163"/>
        <end position="185"/>
    </location>
</feature>
<comment type="similarity">
    <text evidence="5">Belongs to the SCAMP family.</text>
</comment>
<keyword evidence="4 5" id="KW-0472">Membrane</keyword>
<dbReference type="GeneID" id="584093"/>
<dbReference type="GO" id="GO:0015031">
    <property type="term" value="P:protein transport"/>
    <property type="evidence" value="ECO:0007669"/>
    <property type="project" value="InterPro"/>
</dbReference>
<keyword evidence="5" id="KW-0813">Transport</keyword>
<name>A0A7M7N8H5_STRPU</name>
<evidence type="ECO:0000256" key="4">
    <source>
        <dbReference type="ARBA" id="ARBA00023136"/>
    </source>
</evidence>
<dbReference type="GO" id="GO:0055038">
    <property type="term" value="C:recycling endosome membrane"/>
    <property type="evidence" value="ECO:0000318"/>
    <property type="project" value="GO_Central"/>
</dbReference>
<keyword evidence="2 5" id="KW-0812">Transmembrane</keyword>
<dbReference type="RefSeq" id="XP_030832539.1">
    <property type="nucleotide sequence ID" value="XM_030976679.1"/>
</dbReference>
<proteinExistence type="inferred from homology"/>
<comment type="subcellular location">
    <subcellularLocation>
        <location evidence="1 5">Membrane</location>
        <topology evidence="1 5">Multi-pass membrane protein</topology>
    </subcellularLocation>
</comment>
<organism evidence="7 8">
    <name type="scientific">Strongylocentrotus purpuratus</name>
    <name type="common">Purple sea urchin</name>
    <dbReference type="NCBI Taxonomy" id="7668"/>
    <lineage>
        <taxon>Eukaryota</taxon>
        <taxon>Metazoa</taxon>
        <taxon>Echinodermata</taxon>
        <taxon>Eleutherozoa</taxon>
        <taxon>Echinozoa</taxon>
        <taxon>Echinoidea</taxon>
        <taxon>Euechinoidea</taxon>
        <taxon>Echinacea</taxon>
        <taxon>Camarodonta</taxon>
        <taxon>Echinidea</taxon>
        <taxon>Strongylocentrotidae</taxon>
        <taxon>Strongylocentrotus</taxon>
    </lineage>
</organism>
<dbReference type="AlphaFoldDB" id="A0A7M7N8H5"/>
<sequence>MSNFDSNPFADPQDSSPFQDPSVTEATANTRGGLEEFNPFEDTNKQQTPGSKTTPVAAPLPVKPQQQPAVMAPTSELPPAYTQSAAQPAVTEGAAELQRRQEELERKAAELTRREQQMRSAQYNTRENNWPPLPKWFPLQPCFFQDFAVDIPLEFQKVVKLGYYLWIAYTLVLLLNSIFAVVYLGVAGGSSAGVCFGLSLVALFISTPCSFACWYRPMYKAFRSDSSFNFFLFFFIFFFQFMVTVVQAIGIDQFGTVGIINGLSMIGAGSKGDSNSGMVVGGLMLMIGIMFGIVAVLDLLYLFKVHALYRGTGASFSKAQEEFAKGVVTNPGVQTATRQAAASAVSGATTSMFSSGGGGAAAGNNRM</sequence>
<evidence type="ECO:0000256" key="5">
    <source>
        <dbReference type="RuleBase" id="RU363122"/>
    </source>
</evidence>
<feature type="compositionally biased region" description="Polar residues" evidence="6">
    <location>
        <begin position="45"/>
        <end position="54"/>
    </location>
</feature>
<dbReference type="EnsemblMetazoa" id="XM_030976679">
    <property type="protein sequence ID" value="XP_030832539"/>
    <property type="gene ID" value="LOC584093"/>
</dbReference>
<feature type="region of interest" description="Disordered" evidence="6">
    <location>
        <begin position="1"/>
        <end position="103"/>
    </location>
</feature>
<dbReference type="Pfam" id="PF04144">
    <property type="entry name" value="SCAMP"/>
    <property type="match status" value="1"/>
</dbReference>
<dbReference type="FunCoup" id="A0A7M7N8H5">
    <property type="interactions" value="2140"/>
</dbReference>
<feature type="transmembrane region" description="Helical" evidence="5">
    <location>
        <begin position="227"/>
        <end position="249"/>
    </location>
</feature>
<accession>A0A7M7N8H5</accession>
<evidence type="ECO:0000256" key="1">
    <source>
        <dbReference type="ARBA" id="ARBA00004141"/>
    </source>
</evidence>
<dbReference type="Proteomes" id="UP000007110">
    <property type="component" value="Unassembled WGS sequence"/>
</dbReference>
<feature type="transmembrane region" description="Helical" evidence="5">
    <location>
        <begin position="279"/>
        <end position="303"/>
    </location>
</feature>
<dbReference type="RefSeq" id="XP_030832827.1">
    <property type="nucleotide sequence ID" value="XM_030976967.1"/>
</dbReference>
<evidence type="ECO:0000256" key="3">
    <source>
        <dbReference type="ARBA" id="ARBA00022989"/>
    </source>
</evidence>
<dbReference type="InParanoid" id="A0A7M7N8H5"/>
<evidence type="ECO:0000313" key="8">
    <source>
        <dbReference type="Proteomes" id="UP000007110"/>
    </source>
</evidence>
<dbReference type="GO" id="GO:0032588">
    <property type="term" value="C:trans-Golgi network membrane"/>
    <property type="evidence" value="ECO:0000318"/>
    <property type="project" value="GO_Central"/>
</dbReference>
<dbReference type="GO" id="GO:0006887">
    <property type="term" value="P:exocytosis"/>
    <property type="evidence" value="ECO:0000318"/>
    <property type="project" value="GO_Central"/>
</dbReference>
<reference evidence="7" key="2">
    <citation type="submission" date="2021-01" db="UniProtKB">
        <authorList>
            <consortium name="EnsemblMetazoa"/>
        </authorList>
    </citation>
    <scope>IDENTIFICATION</scope>
</reference>